<feature type="region of interest" description="Disordered" evidence="1">
    <location>
        <begin position="86"/>
        <end position="105"/>
    </location>
</feature>
<reference evidence="2 3" key="1">
    <citation type="submission" date="2019-03" db="EMBL/GenBank/DDBJ databases">
        <title>First draft genome of Liparis tanakae, snailfish: a comprehensive survey of snailfish specific genes.</title>
        <authorList>
            <person name="Kim W."/>
            <person name="Song I."/>
            <person name="Jeong J.-H."/>
            <person name="Kim D."/>
            <person name="Kim S."/>
            <person name="Ryu S."/>
            <person name="Song J.Y."/>
            <person name="Lee S.K."/>
        </authorList>
    </citation>
    <scope>NUCLEOTIDE SEQUENCE [LARGE SCALE GENOMIC DNA]</scope>
    <source>
        <tissue evidence="2">Muscle</tissue>
    </source>
</reference>
<feature type="region of interest" description="Disordered" evidence="1">
    <location>
        <begin position="1"/>
        <end position="31"/>
    </location>
</feature>
<feature type="compositionally biased region" description="Low complexity" evidence="1">
    <location>
        <begin position="96"/>
        <end position="105"/>
    </location>
</feature>
<protein>
    <submittedName>
        <fullName evidence="2">Uncharacterized protein</fullName>
    </submittedName>
</protein>
<dbReference type="AlphaFoldDB" id="A0A4Z2E9Q9"/>
<keyword evidence="3" id="KW-1185">Reference proteome</keyword>
<evidence type="ECO:0000313" key="2">
    <source>
        <dbReference type="EMBL" id="TNN25495.1"/>
    </source>
</evidence>
<evidence type="ECO:0000313" key="3">
    <source>
        <dbReference type="Proteomes" id="UP000314294"/>
    </source>
</evidence>
<comment type="caution">
    <text evidence="2">The sequence shown here is derived from an EMBL/GenBank/DDBJ whole genome shotgun (WGS) entry which is preliminary data.</text>
</comment>
<organism evidence="2 3">
    <name type="scientific">Liparis tanakae</name>
    <name type="common">Tanaka's snailfish</name>
    <dbReference type="NCBI Taxonomy" id="230148"/>
    <lineage>
        <taxon>Eukaryota</taxon>
        <taxon>Metazoa</taxon>
        <taxon>Chordata</taxon>
        <taxon>Craniata</taxon>
        <taxon>Vertebrata</taxon>
        <taxon>Euteleostomi</taxon>
        <taxon>Actinopterygii</taxon>
        <taxon>Neopterygii</taxon>
        <taxon>Teleostei</taxon>
        <taxon>Neoteleostei</taxon>
        <taxon>Acanthomorphata</taxon>
        <taxon>Eupercaria</taxon>
        <taxon>Perciformes</taxon>
        <taxon>Cottioidei</taxon>
        <taxon>Cottales</taxon>
        <taxon>Liparidae</taxon>
        <taxon>Liparis</taxon>
    </lineage>
</organism>
<sequence>MYSTSTRTSSRAARRASLNAPRPQRNTSSGKIQEFYFENPQKRSSPCREPMALCTHLHTCSSSSTLSMGECVRRIRTSFCFTRSTSRPSGTPVRTPSRSMAPSPFRRSRFRASRRLLPSRSWAAARAFSRWDLRGRSTQENMARSSARSEDTEALFFFFPPTESCSCICVFI</sequence>
<dbReference type="Proteomes" id="UP000314294">
    <property type="component" value="Unassembled WGS sequence"/>
</dbReference>
<proteinExistence type="predicted"/>
<evidence type="ECO:0000256" key="1">
    <source>
        <dbReference type="SAM" id="MobiDB-lite"/>
    </source>
</evidence>
<gene>
    <name evidence="2" type="ORF">EYF80_064374</name>
</gene>
<accession>A0A4Z2E9Q9</accession>
<dbReference type="EMBL" id="SRLO01012377">
    <property type="protein sequence ID" value="TNN25495.1"/>
    <property type="molecule type" value="Genomic_DNA"/>
</dbReference>
<dbReference type="OrthoDB" id="10630050at2759"/>
<feature type="compositionally biased region" description="Low complexity" evidence="1">
    <location>
        <begin position="1"/>
        <end position="17"/>
    </location>
</feature>
<name>A0A4Z2E9Q9_9TELE</name>